<evidence type="ECO:0000313" key="2">
    <source>
        <dbReference type="EMBL" id="KAJ1112137.1"/>
    </source>
</evidence>
<gene>
    <name evidence="2" type="ORF">NDU88_000405</name>
</gene>
<feature type="region of interest" description="Disordered" evidence="1">
    <location>
        <begin position="71"/>
        <end position="100"/>
    </location>
</feature>
<keyword evidence="3" id="KW-1185">Reference proteome</keyword>
<feature type="region of interest" description="Disordered" evidence="1">
    <location>
        <begin position="1"/>
        <end position="41"/>
    </location>
</feature>
<dbReference type="Proteomes" id="UP001066276">
    <property type="component" value="Chromosome 8"/>
</dbReference>
<comment type="caution">
    <text evidence="2">The sequence shown here is derived from an EMBL/GenBank/DDBJ whole genome shotgun (WGS) entry which is preliminary data.</text>
</comment>
<protein>
    <submittedName>
        <fullName evidence="2">Uncharacterized protein</fullName>
    </submittedName>
</protein>
<name>A0AAV7N7V5_PLEWA</name>
<accession>A0AAV7N7V5</accession>
<evidence type="ECO:0000256" key="1">
    <source>
        <dbReference type="SAM" id="MobiDB-lite"/>
    </source>
</evidence>
<organism evidence="2 3">
    <name type="scientific">Pleurodeles waltl</name>
    <name type="common">Iberian ribbed newt</name>
    <dbReference type="NCBI Taxonomy" id="8319"/>
    <lineage>
        <taxon>Eukaryota</taxon>
        <taxon>Metazoa</taxon>
        <taxon>Chordata</taxon>
        <taxon>Craniata</taxon>
        <taxon>Vertebrata</taxon>
        <taxon>Euteleostomi</taxon>
        <taxon>Amphibia</taxon>
        <taxon>Batrachia</taxon>
        <taxon>Caudata</taxon>
        <taxon>Salamandroidea</taxon>
        <taxon>Salamandridae</taxon>
        <taxon>Pleurodelinae</taxon>
        <taxon>Pleurodeles</taxon>
    </lineage>
</organism>
<dbReference type="AlphaFoldDB" id="A0AAV7N7V5"/>
<evidence type="ECO:0000313" key="3">
    <source>
        <dbReference type="Proteomes" id="UP001066276"/>
    </source>
</evidence>
<feature type="non-terminal residue" evidence="2">
    <location>
        <position position="1"/>
    </location>
</feature>
<sequence>SLGMDRDAGLCPANGHGQEGAKAWLTSKKRRRGAGVRLGPTALPTQEQIKAAQMKAVKDLSGTTKIQLSDKWREREVDTSGTGTEHSGRELNQRLIQCLG</sequence>
<proteinExistence type="predicted"/>
<reference evidence="2" key="1">
    <citation type="journal article" date="2022" name="bioRxiv">
        <title>Sequencing and chromosome-scale assembly of the giantPleurodeles waltlgenome.</title>
        <authorList>
            <person name="Brown T."/>
            <person name="Elewa A."/>
            <person name="Iarovenko S."/>
            <person name="Subramanian E."/>
            <person name="Araus A.J."/>
            <person name="Petzold A."/>
            <person name="Susuki M."/>
            <person name="Suzuki K.-i.T."/>
            <person name="Hayashi T."/>
            <person name="Toyoda A."/>
            <person name="Oliveira C."/>
            <person name="Osipova E."/>
            <person name="Leigh N.D."/>
            <person name="Simon A."/>
            <person name="Yun M.H."/>
        </authorList>
    </citation>
    <scope>NUCLEOTIDE SEQUENCE</scope>
    <source>
        <strain evidence="2">20211129_DDA</strain>
        <tissue evidence="2">Liver</tissue>
    </source>
</reference>
<dbReference type="EMBL" id="JANPWB010000012">
    <property type="protein sequence ID" value="KAJ1112137.1"/>
    <property type="molecule type" value="Genomic_DNA"/>
</dbReference>